<evidence type="ECO:0000313" key="6">
    <source>
        <dbReference type="Proteomes" id="UP000075221"/>
    </source>
</evidence>
<dbReference type="Gene3D" id="3.40.50.2000">
    <property type="entry name" value="Glycogen Phosphorylase B"/>
    <property type="match status" value="2"/>
</dbReference>
<evidence type="ECO:0000313" key="4">
    <source>
        <dbReference type="EMBL" id="AMS06337.1"/>
    </source>
</evidence>
<keyword evidence="2 4" id="KW-0808">Transferase</keyword>
<dbReference type="Pfam" id="PF13692">
    <property type="entry name" value="Glyco_trans_1_4"/>
    <property type="match status" value="1"/>
</dbReference>
<dbReference type="EMBL" id="CP014352">
    <property type="protein sequence ID" value="AMS06337.1"/>
    <property type="molecule type" value="Genomic_DNA"/>
</dbReference>
<evidence type="ECO:0000256" key="1">
    <source>
        <dbReference type="ARBA" id="ARBA00022676"/>
    </source>
</evidence>
<keyword evidence="7" id="KW-1185">Reference proteome</keyword>
<dbReference type="PANTHER" id="PTHR12526">
    <property type="entry name" value="GLYCOSYLTRANSFERASE"/>
    <property type="match status" value="1"/>
</dbReference>
<evidence type="ECO:0000313" key="5">
    <source>
        <dbReference type="EMBL" id="AOZ47792.1"/>
    </source>
</evidence>
<sequence>MSSGDLAGRTVLAVHPGAEMFGSDRMLLESVIGMVEGGARVIVALPSCGPLADHLRDAGAQVVTAPAFVLRKALLKPSGWMRLITDLVRGLGASWRLLRRVRPDVVYASTIIEPLWPLLGRLRRVPVVTHVHEAQASGSRLVSLALYLPHAPADRLITNSRFSTEAIARVLPGVARRARIVLNGVEGPQDPLAPRPALDGPVRLVYVGRLSPRKGPDLLLDAARTLVDQGVPVDVTLVGEVFTGYEWFADQLHAKAADMPQVPVTFTGFDPDIWPRLARADVMVMPSRQDEPFGNTVVEGVLAMRPVIAADQGGLREAAGGYPTTRLVAVDDAAAIAAAIREIGDNWPEVVDAVPRARAEAGRRHAPEVYRAGVREVVAGASDSRRRRS</sequence>
<dbReference type="GO" id="GO:0016757">
    <property type="term" value="F:glycosyltransferase activity"/>
    <property type="evidence" value="ECO:0007669"/>
    <property type="project" value="UniProtKB-KW"/>
</dbReference>
<feature type="domain" description="Glycosyltransferase subfamily 4-like N-terminal" evidence="3">
    <location>
        <begin position="24"/>
        <end position="185"/>
    </location>
</feature>
<name>A0AAC8YGR5_9ACTN</name>
<evidence type="ECO:0000313" key="7">
    <source>
        <dbReference type="Proteomes" id="UP000178666"/>
    </source>
</evidence>
<dbReference type="PANTHER" id="PTHR12526:SF638">
    <property type="entry name" value="SPORE COAT PROTEIN SA"/>
    <property type="match status" value="1"/>
</dbReference>
<keyword evidence="1" id="KW-0328">Glycosyltransferase</keyword>
<accession>A0AAC8YGR5</accession>
<proteinExistence type="predicted"/>
<dbReference type="Proteomes" id="UP000178666">
    <property type="component" value="Chromosome"/>
</dbReference>
<gene>
    <name evidence="5" type="ORF">A8L58_15150</name>
    <name evidence="4" type="ORF">AXH35_13695</name>
</gene>
<dbReference type="EMBL" id="CP015970">
    <property type="protein sequence ID" value="AOZ47792.1"/>
    <property type="molecule type" value="Genomic_DNA"/>
</dbReference>
<dbReference type="Pfam" id="PF13439">
    <property type="entry name" value="Glyco_transf_4"/>
    <property type="match status" value="1"/>
</dbReference>
<protein>
    <submittedName>
        <fullName evidence="4">Glycosyl transferase</fullName>
    </submittedName>
</protein>
<evidence type="ECO:0000259" key="3">
    <source>
        <dbReference type="Pfam" id="PF13439"/>
    </source>
</evidence>
<reference evidence="4 6" key="2">
    <citation type="submission" date="2016-02" db="EMBL/GenBank/DDBJ databases">
        <title>Complete Genome Sequence of Propionibacterium acidipropionici ATCC 55737.</title>
        <authorList>
            <person name="Luna Flores C.H."/>
            <person name="Nielsen L.K."/>
            <person name="Marcellin E."/>
        </authorList>
    </citation>
    <scope>NUCLEOTIDE SEQUENCE [LARGE SCALE GENOMIC DNA]</scope>
    <source>
        <strain evidence="4 6">ATCC 55737</strain>
    </source>
</reference>
<dbReference type="AlphaFoldDB" id="A0AAC8YGR5"/>
<dbReference type="Proteomes" id="UP000075221">
    <property type="component" value="Chromosome"/>
</dbReference>
<dbReference type="InterPro" id="IPR028098">
    <property type="entry name" value="Glyco_trans_4-like_N"/>
</dbReference>
<evidence type="ECO:0000256" key="2">
    <source>
        <dbReference type="ARBA" id="ARBA00022679"/>
    </source>
</evidence>
<reference evidence="5 7" key="1">
    <citation type="journal article" date="2016" name="Plant Dis.">
        <title>Improved production of propionic acid using genome shuffling.</title>
        <authorList>
            <person name="Luna-Flores C.H."/>
            <person name="Palfreyman R.W."/>
            <person name="Kromer J.O."/>
            <person name="Nielsen L.K."/>
            <person name="Marcellin E."/>
        </authorList>
    </citation>
    <scope>NUCLEOTIDE SEQUENCE [LARGE SCALE GENOMIC DNA]</scope>
    <source>
        <strain evidence="5 7">F3E8</strain>
    </source>
</reference>
<dbReference type="RefSeq" id="WP_062820207.1">
    <property type="nucleotide sequence ID" value="NZ_CP014352.1"/>
</dbReference>
<organism evidence="4 6">
    <name type="scientific">Acidipropionibacterium acidipropionici</name>
    <dbReference type="NCBI Taxonomy" id="1748"/>
    <lineage>
        <taxon>Bacteria</taxon>
        <taxon>Bacillati</taxon>
        <taxon>Actinomycetota</taxon>
        <taxon>Actinomycetes</taxon>
        <taxon>Propionibacteriales</taxon>
        <taxon>Propionibacteriaceae</taxon>
        <taxon>Acidipropionibacterium</taxon>
    </lineage>
</organism>
<dbReference type="SUPFAM" id="SSF53756">
    <property type="entry name" value="UDP-Glycosyltransferase/glycogen phosphorylase"/>
    <property type="match status" value="1"/>
</dbReference>